<gene>
    <name evidence="2" type="ORF">SODALDRAFT_378727</name>
</gene>
<feature type="signal peptide" evidence="1">
    <location>
        <begin position="1"/>
        <end position="18"/>
    </location>
</feature>
<accession>A0A3N2PVN3</accession>
<dbReference type="RefSeq" id="XP_028466338.1">
    <property type="nucleotide sequence ID" value="XM_028614998.1"/>
</dbReference>
<feature type="chain" id="PRO_5018045977" description="LysM domain-containing protein" evidence="1">
    <location>
        <begin position="19"/>
        <end position="191"/>
    </location>
</feature>
<evidence type="ECO:0008006" key="4">
    <source>
        <dbReference type="Google" id="ProtNLM"/>
    </source>
</evidence>
<dbReference type="AlphaFoldDB" id="A0A3N2PVN3"/>
<sequence length="191" mass="19855">MVGKTLPTVLTFAVSVMGAALPGITPPAVLDRDLSRPAAPTEYSLSCAHAWCQDGTSMCGYWAGITSWDISHGPRPGMVHTAVGPCAPGVADAEADAAAESIYGSQTDAENEEDASATSFITSPTVVSDVYAGTTTEQAAETATETVECAKRYCNEYGSLICHYWADVTAWDVNVGIIPGMTVTNLGPCPT</sequence>
<dbReference type="OrthoDB" id="4837799at2759"/>
<evidence type="ECO:0000313" key="2">
    <source>
        <dbReference type="EMBL" id="ROT38532.1"/>
    </source>
</evidence>
<name>A0A3N2PVN3_SODAK</name>
<dbReference type="EMBL" id="ML119055">
    <property type="protein sequence ID" value="ROT38532.1"/>
    <property type="molecule type" value="Genomic_DNA"/>
</dbReference>
<reference evidence="2 3" key="1">
    <citation type="journal article" date="2018" name="Mol. Ecol.">
        <title>The obligate alkalophilic soda-lake fungus Sodiomyces alkalinus has shifted to a protein diet.</title>
        <authorList>
            <person name="Grum-Grzhimaylo A.A."/>
            <person name="Falkoski D.L."/>
            <person name="van den Heuvel J."/>
            <person name="Valero-Jimenez C.A."/>
            <person name="Min B."/>
            <person name="Choi I.G."/>
            <person name="Lipzen A."/>
            <person name="Daum C.G."/>
            <person name="Aanen D.K."/>
            <person name="Tsang A."/>
            <person name="Henrissat B."/>
            <person name="Bilanenko E.N."/>
            <person name="de Vries R.P."/>
            <person name="van Kan J.A.L."/>
            <person name="Grigoriev I.V."/>
            <person name="Debets A.J.M."/>
        </authorList>
    </citation>
    <scope>NUCLEOTIDE SEQUENCE [LARGE SCALE GENOMIC DNA]</scope>
    <source>
        <strain evidence="2 3">F11</strain>
    </source>
</reference>
<keyword evidence="3" id="KW-1185">Reference proteome</keyword>
<evidence type="ECO:0000256" key="1">
    <source>
        <dbReference type="SAM" id="SignalP"/>
    </source>
</evidence>
<dbReference type="GeneID" id="39583475"/>
<protein>
    <recommendedName>
        <fullName evidence="4">LysM domain-containing protein</fullName>
    </recommendedName>
</protein>
<proteinExistence type="predicted"/>
<organism evidence="2 3">
    <name type="scientific">Sodiomyces alkalinus (strain CBS 110278 / VKM F-3762 / F11)</name>
    <name type="common">Alkaliphilic filamentous fungus</name>
    <dbReference type="NCBI Taxonomy" id="1314773"/>
    <lineage>
        <taxon>Eukaryota</taxon>
        <taxon>Fungi</taxon>
        <taxon>Dikarya</taxon>
        <taxon>Ascomycota</taxon>
        <taxon>Pezizomycotina</taxon>
        <taxon>Sordariomycetes</taxon>
        <taxon>Hypocreomycetidae</taxon>
        <taxon>Glomerellales</taxon>
        <taxon>Plectosphaerellaceae</taxon>
        <taxon>Sodiomyces</taxon>
    </lineage>
</organism>
<keyword evidence="1" id="KW-0732">Signal</keyword>
<evidence type="ECO:0000313" key="3">
    <source>
        <dbReference type="Proteomes" id="UP000272025"/>
    </source>
</evidence>
<dbReference type="Proteomes" id="UP000272025">
    <property type="component" value="Unassembled WGS sequence"/>
</dbReference>